<dbReference type="GO" id="GO:0005737">
    <property type="term" value="C:cytoplasm"/>
    <property type="evidence" value="ECO:0007669"/>
    <property type="project" value="TreeGrafter"/>
</dbReference>
<proteinExistence type="inferred from homology"/>
<organism evidence="3">
    <name type="scientific">Odontella aurita</name>
    <dbReference type="NCBI Taxonomy" id="265563"/>
    <lineage>
        <taxon>Eukaryota</taxon>
        <taxon>Sar</taxon>
        <taxon>Stramenopiles</taxon>
        <taxon>Ochrophyta</taxon>
        <taxon>Bacillariophyta</taxon>
        <taxon>Mediophyceae</taxon>
        <taxon>Biddulphiophycidae</taxon>
        <taxon>Eupodiscales</taxon>
        <taxon>Odontellaceae</taxon>
        <taxon>Odontella</taxon>
    </lineage>
</organism>
<reference evidence="3" key="1">
    <citation type="submission" date="2021-01" db="EMBL/GenBank/DDBJ databases">
        <authorList>
            <person name="Corre E."/>
            <person name="Pelletier E."/>
            <person name="Niang G."/>
            <person name="Scheremetjew M."/>
            <person name="Finn R."/>
            <person name="Kale V."/>
            <person name="Holt S."/>
            <person name="Cochrane G."/>
            <person name="Meng A."/>
            <person name="Brown T."/>
            <person name="Cohen L."/>
        </authorList>
    </citation>
    <scope>NUCLEOTIDE SEQUENCE</scope>
    <source>
        <strain evidence="3">Isolate 1302-5</strain>
    </source>
</reference>
<feature type="domain" description="Peptidase C14 caspase" evidence="2">
    <location>
        <begin position="11"/>
        <end position="97"/>
    </location>
</feature>
<accession>A0A7S4HUS1</accession>
<dbReference type="InterPro" id="IPR029030">
    <property type="entry name" value="Caspase-like_dom_sf"/>
</dbReference>
<dbReference type="GO" id="GO:0006508">
    <property type="term" value="P:proteolysis"/>
    <property type="evidence" value="ECO:0007669"/>
    <property type="project" value="InterPro"/>
</dbReference>
<dbReference type="InterPro" id="IPR011600">
    <property type="entry name" value="Pept_C14_caspase"/>
</dbReference>
<dbReference type="SUPFAM" id="SSF52129">
    <property type="entry name" value="Caspase-like"/>
    <property type="match status" value="1"/>
</dbReference>
<dbReference type="InterPro" id="IPR050452">
    <property type="entry name" value="Metacaspase"/>
</dbReference>
<name>A0A7S4HUS1_9STRA</name>
<dbReference type="PANTHER" id="PTHR48104">
    <property type="entry name" value="METACASPASE-4"/>
    <property type="match status" value="1"/>
</dbReference>
<dbReference type="AlphaFoldDB" id="A0A7S4HUS1"/>
<feature type="domain" description="Peptidase C14 caspase" evidence="2">
    <location>
        <begin position="117"/>
        <end position="269"/>
    </location>
</feature>
<dbReference type="Gene3D" id="3.40.50.12660">
    <property type="match status" value="2"/>
</dbReference>
<sequence>MSDELLAKAEAAIPAEVRMISGCKDSQTSADVSNVASFQLPDPAGRAGGALTSSLLSVLYADHKAPDDDLSFQDVLLKVREILAAKNFEQIPQLSASRPVDIHMPFEIVPSDFTGERRALMIGINYVGQQGELSGCQNDVLNMKEYIMDMHGFKEENITVLLDDGSHTSPTHQNILDAYQTLVEQSQPGDCCYCHYAGHGGKLRDQDGDEADGYDETLVPLDYESAGQIRDDTLYTKLVGALKKGVTCTSVMDCCHSGSVLDLPFVFQADGESDEMAAADDFDFDPLTKLAHSLMSGNSLGEAAVHAAAEGCCQIQ</sequence>
<evidence type="ECO:0000259" key="2">
    <source>
        <dbReference type="Pfam" id="PF00656"/>
    </source>
</evidence>
<dbReference type="PANTHER" id="PTHR48104:SF30">
    <property type="entry name" value="METACASPASE-1"/>
    <property type="match status" value="1"/>
</dbReference>
<evidence type="ECO:0000256" key="1">
    <source>
        <dbReference type="ARBA" id="ARBA00009005"/>
    </source>
</evidence>
<protein>
    <recommendedName>
        <fullName evidence="2">Peptidase C14 caspase domain-containing protein</fullName>
    </recommendedName>
</protein>
<dbReference type="GO" id="GO:0004197">
    <property type="term" value="F:cysteine-type endopeptidase activity"/>
    <property type="evidence" value="ECO:0007669"/>
    <property type="project" value="InterPro"/>
</dbReference>
<dbReference type="EMBL" id="HBKQ01006186">
    <property type="protein sequence ID" value="CAE2209993.1"/>
    <property type="molecule type" value="Transcribed_RNA"/>
</dbReference>
<comment type="similarity">
    <text evidence="1">Belongs to the peptidase C14B family.</text>
</comment>
<gene>
    <name evidence="3" type="ORF">OAUR00152_LOCUS4173</name>
</gene>
<evidence type="ECO:0000313" key="3">
    <source>
        <dbReference type="EMBL" id="CAE2209993.1"/>
    </source>
</evidence>
<dbReference type="Pfam" id="PF00656">
    <property type="entry name" value="Peptidase_C14"/>
    <property type="match status" value="2"/>
</dbReference>